<organism evidence="1 2">
    <name type="scientific">Pseudomonas putida</name>
    <name type="common">Arthrobacter siderocapsulatus</name>
    <dbReference type="NCBI Taxonomy" id="303"/>
    <lineage>
        <taxon>Bacteria</taxon>
        <taxon>Pseudomonadati</taxon>
        <taxon>Pseudomonadota</taxon>
        <taxon>Gammaproteobacteria</taxon>
        <taxon>Pseudomonadales</taxon>
        <taxon>Pseudomonadaceae</taxon>
        <taxon>Pseudomonas</taxon>
    </lineage>
</organism>
<accession>A0A1X0ZT54</accession>
<dbReference type="EMBL" id="NBWC01000024">
    <property type="protein sequence ID" value="ORL62925.1"/>
    <property type="molecule type" value="Genomic_DNA"/>
</dbReference>
<protein>
    <submittedName>
        <fullName evidence="1">Uncharacterized protein</fullName>
    </submittedName>
</protein>
<dbReference type="Proteomes" id="UP000193675">
    <property type="component" value="Unassembled WGS sequence"/>
</dbReference>
<reference evidence="1 2" key="1">
    <citation type="submission" date="2017-04" db="EMBL/GenBank/DDBJ databases">
        <title>Presence of VIM-2 positive Pseudomonas species in chickens and their surrounding environment.</title>
        <authorList>
            <person name="Zhang R."/>
        </authorList>
    </citation>
    <scope>NUCLEOTIDE SEQUENCE [LARGE SCALE GENOMIC DNA]</scope>
    <source>
        <strain evidence="1 2">DZ-C18</strain>
    </source>
</reference>
<proteinExistence type="predicted"/>
<name>A0A1X0ZT54_PSEPU</name>
<gene>
    <name evidence="1" type="ORF">B7H17_16360</name>
</gene>
<evidence type="ECO:0000313" key="1">
    <source>
        <dbReference type="EMBL" id="ORL62925.1"/>
    </source>
</evidence>
<evidence type="ECO:0000313" key="2">
    <source>
        <dbReference type="Proteomes" id="UP000193675"/>
    </source>
</evidence>
<comment type="caution">
    <text evidence="1">The sequence shown here is derived from an EMBL/GenBank/DDBJ whole genome shotgun (WGS) entry which is preliminary data.</text>
</comment>
<sequence>MKIRGDVFWSWADPTLHHRGHDETLDCGTCIDVQVRLSRTGATQMFIGVYAPSGMALHEEAFDSRPGESMTRALAWGVGRARKVAGEPALQSCRRTARPSVVAACAGR</sequence>
<dbReference type="OrthoDB" id="7008133at2"/>
<dbReference type="AlphaFoldDB" id="A0A1X0ZT54"/>
<dbReference type="RefSeq" id="WP_084857721.1">
    <property type="nucleotide sequence ID" value="NZ_JAOTEI010000002.1"/>
</dbReference>